<dbReference type="Pfam" id="PF04883">
    <property type="entry name" value="HK97-gp10_like"/>
    <property type="match status" value="1"/>
</dbReference>
<keyword evidence="2" id="KW-1185">Reference proteome</keyword>
<organism evidence="1 2">
    <name type="scientific">Paludibacterium purpuratum</name>
    <dbReference type="NCBI Taxonomy" id="1144873"/>
    <lineage>
        <taxon>Bacteria</taxon>
        <taxon>Pseudomonadati</taxon>
        <taxon>Pseudomonadota</taxon>
        <taxon>Betaproteobacteria</taxon>
        <taxon>Neisseriales</taxon>
        <taxon>Chromobacteriaceae</taxon>
        <taxon>Paludibacterium</taxon>
    </lineage>
</organism>
<gene>
    <name evidence="1" type="ORF">DFP86_102317</name>
</gene>
<protein>
    <submittedName>
        <fullName evidence="1">Bacteriophage HK97-gp10 putative tail-component</fullName>
    </submittedName>
</protein>
<dbReference type="Proteomes" id="UP000295611">
    <property type="component" value="Unassembled WGS sequence"/>
</dbReference>
<name>A0A4R7BC16_9NEIS</name>
<dbReference type="OrthoDB" id="6687220at2"/>
<dbReference type="InterPro" id="IPR010064">
    <property type="entry name" value="HK97-gp10_tail"/>
</dbReference>
<comment type="caution">
    <text evidence="1">The sequence shown here is derived from an EMBL/GenBank/DDBJ whole genome shotgun (WGS) entry which is preliminary data.</text>
</comment>
<sequence>MIKGAITGDREVIARFTHMPSNLLDRLTKTITRLCIKLRIMVVQDYLSGQVLNVRNGRLRRSITYDVSHAGMSDVTGTVGTNVAYARFFEKGFHGTENVREHLRLVKKAFGKELRSPVWSTVRAHPRQVDMDAKSFLAPALKGMTPEILDQINAAVKEAH</sequence>
<evidence type="ECO:0000313" key="2">
    <source>
        <dbReference type="Proteomes" id="UP000295611"/>
    </source>
</evidence>
<dbReference type="AlphaFoldDB" id="A0A4R7BC16"/>
<accession>A0A4R7BC16</accession>
<evidence type="ECO:0000313" key="1">
    <source>
        <dbReference type="EMBL" id="TDR82203.1"/>
    </source>
</evidence>
<reference evidence="1 2" key="1">
    <citation type="submission" date="2019-03" db="EMBL/GenBank/DDBJ databases">
        <title>Genomic Encyclopedia of Type Strains, Phase III (KMG-III): the genomes of soil and plant-associated and newly described type strains.</title>
        <authorList>
            <person name="Whitman W."/>
        </authorList>
    </citation>
    <scope>NUCLEOTIDE SEQUENCE [LARGE SCALE GENOMIC DNA]</scope>
    <source>
        <strain evidence="1 2">CECT 8976</strain>
    </source>
</reference>
<dbReference type="EMBL" id="SNZP01000002">
    <property type="protein sequence ID" value="TDR82203.1"/>
    <property type="molecule type" value="Genomic_DNA"/>
</dbReference>
<proteinExistence type="predicted"/>
<dbReference type="RefSeq" id="WP_133678618.1">
    <property type="nucleotide sequence ID" value="NZ_SNZP01000002.1"/>
</dbReference>